<feature type="binding site" evidence="15">
    <location>
        <position position="154"/>
    </location>
    <ligand>
        <name>DNA</name>
        <dbReference type="ChEBI" id="CHEBI:16991"/>
    </ligand>
</feature>
<keyword evidence="5 15" id="KW-0227">DNA damage</keyword>
<comment type="subunit">
    <text evidence="3 15">Monomer.</text>
</comment>
<evidence type="ECO:0000256" key="2">
    <source>
        <dbReference type="ARBA" id="ARBA00009409"/>
    </source>
</evidence>
<evidence type="ECO:0000256" key="15">
    <source>
        <dbReference type="HAMAP-Rule" id="MF_00103"/>
    </source>
</evidence>
<feature type="active site" description="Proton donor" evidence="15">
    <location>
        <position position="3"/>
    </location>
</feature>
<dbReference type="CDD" id="cd08966">
    <property type="entry name" value="EcFpg-like_N"/>
    <property type="match status" value="1"/>
</dbReference>
<dbReference type="Proteomes" id="UP000250086">
    <property type="component" value="Unassembled WGS sequence"/>
</dbReference>
<organism evidence="18 19">
    <name type="scientific">Anaerobiospirillum thomasii</name>
    <dbReference type="NCBI Taxonomy" id="179995"/>
    <lineage>
        <taxon>Bacteria</taxon>
        <taxon>Pseudomonadati</taxon>
        <taxon>Pseudomonadota</taxon>
        <taxon>Gammaproteobacteria</taxon>
        <taxon>Aeromonadales</taxon>
        <taxon>Succinivibrionaceae</taxon>
        <taxon>Anaerobiospirillum</taxon>
    </lineage>
</organism>
<evidence type="ECO:0000256" key="13">
    <source>
        <dbReference type="ARBA" id="ARBA00023295"/>
    </source>
</evidence>
<evidence type="ECO:0000256" key="11">
    <source>
        <dbReference type="ARBA" id="ARBA00023239"/>
    </source>
</evidence>
<comment type="similarity">
    <text evidence="2 15">Belongs to the FPG family.</text>
</comment>
<evidence type="ECO:0000256" key="4">
    <source>
        <dbReference type="ARBA" id="ARBA00022723"/>
    </source>
</evidence>
<keyword evidence="8 15" id="KW-0862">Zinc</keyword>
<dbReference type="GO" id="GO:0034039">
    <property type="term" value="F:8-oxo-7,8-dihydroguanine DNA N-glycosylase activity"/>
    <property type="evidence" value="ECO:0007669"/>
    <property type="project" value="TreeGrafter"/>
</dbReference>
<feature type="domain" description="Formamidopyrimidine-DNA glycosylase catalytic" evidence="17">
    <location>
        <begin position="2"/>
        <end position="113"/>
    </location>
</feature>
<dbReference type="GO" id="GO:0003684">
    <property type="term" value="F:damaged DNA binding"/>
    <property type="evidence" value="ECO:0007669"/>
    <property type="project" value="InterPro"/>
</dbReference>
<dbReference type="NCBIfam" id="TIGR00577">
    <property type="entry name" value="fpg"/>
    <property type="match status" value="1"/>
</dbReference>
<dbReference type="EMBL" id="UAPV01000001">
    <property type="protein sequence ID" value="SPT69058.1"/>
    <property type="molecule type" value="Genomic_DNA"/>
</dbReference>
<feature type="active site" description="Schiff-base intermediate with DNA" evidence="15">
    <location>
        <position position="2"/>
    </location>
</feature>
<feature type="active site" description="Proton donor; for beta-elimination activity" evidence="15">
    <location>
        <position position="57"/>
    </location>
</feature>
<evidence type="ECO:0000259" key="17">
    <source>
        <dbReference type="PROSITE" id="PS51068"/>
    </source>
</evidence>
<dbReference type="InterPro" id="IPR010979">
    <property type="entry name" value="Ribosomal_uS13-like_H2TH"/>
</dbReference>
<sequence>MPELPEVEVTKMGISPALLHATVTDVFIGEKSLRVPLSQDLVLLKGHKVTDIARRGKYIVISFDDTSSIIVHLGMTGHFKVQDANAPLILHDHFRMYLDNGQSITLNDARRFGLVIYIRAGDNPYENKFLKVLGVEPFSDNFNATYLLNKFKNKSIAIKVAIMDSHIVVGVGNIYASESLFLSGIDPTTKSCDVKKEQLEKLVDIIKDLLKKSIAMGGTTIRDFSGADGKPGYFVQNLFVYGHEGEPCKVCNTPIVAIEQGQRRTYFCPHCQK</sequence>
<dbReference type="Gene3D" id="1.10.8.50">
    <property type="match status" value="1"/>
</dbReference>
<evidence type="ECO:0000259" key="16">
    <source>
        <dbReference type="PROSITE" id="PS51066"/>
    </source>
</evidence>
<keyword evidence="19" id="KW-1185">Reference proteome</keyword>
<dbReference type="RefSeq" id="WP_113743246.1">
    <property type="nucleotide sequence ID" value="NZ_UAPU01000007.1"/>
</dbReference>
<dbReference type="SMART" id="SM01232">
    <property type="entry name" value="H2TH"/>
    <property type="match status" value="1"/>
</dbReference>
<evidence type="ECO:0000256" key="7">
    <source>
        <dbReference type="ARBA" id="ARBA00022801"/>
    </source>
</evidence>
<dbReference type="Gene3D" id="3.20.190.10">
    <property type="entry name" value="MutM-like, N-terminal"/>
    <property type="match status" value="1"/>
</dbReference>
<dbReference type="InterPro" id="IPR010663">
    <property type="entry name" value="Znf_FPG/IleRS"/>
</dbReference>
<keyword evidence="12 15" id="KW-0511">Multifunctional enzyme</keyword>
<dbReference type="Pfam" id="PF06831">
    <property type="entry name" value="H2TH"/>
    <property type="match status" value="1"/>
</dbReference>
<evidence type="ECO:0000313" key="18">
    <source>
        <dbReference type="EMBL" id="SPT69058.1"/>
    </source>
</evidence>
<keyword evidence="10 15" id="KW-0234">DNA repair</keyword>
<dbReference type="FunFam" id="1.10.8.50:FF:000003">
    <property type="entry name" value="Formamidopyrimidine-DNA glycosylase"/>
    <property type="match status" value="1"/>
</dbReference>
<evidence type="ECO:0000256" key="14">
    <source>
        <dbReference type="ARBA" id="ARBA00044632"/>
    </source>
</evidence>
<evidence type="ECO:0000256" key="3">
    <source>
        <dbReference type="ARBA" id="ARBA00011245"/>
    </source>
</evidence>
<dbReference type="GO" id="GO:0006284">
    <property type="term" value="P:base-excision repair"/>
    <property type="evidence" value="ECO:0007669"/>
    <property type="project" value="InterPro"/>
</dbReference>
<dbReference type="NCBIfam" id="NF002211">
    <property type="entry name" value="PRK01103.1"/>
    <property type="match status" value="1"/>
</dbReference>
<dbReference type="PANTHER" id="PTHR22993">
    <property type="entry name" value="FORMAMIDOPYRIMIDINE-DNA GLYCOSYLASE"/>
    <property type="match status" value="1"/>
</dbReference>
<dbReference type="InterPro" id="IPR035937">
    <property type="entry name" value="FPG_N"/>
</dbReference>
<keyword evidence="4 15" id="KW-0479">Metal-binding</keyword>
<dbReference type="InterPro" id="IPR012319">
    <property type="entry name" value="FPG_cat"/>
</dbReference>
<dbReference type="PROSITE" id="PS51068">
    <property type="entry name" value="FPG_CAT"/>
    <property type="match status" value="1"/>
</dbReference>
<evidence type="ECO:0000256" key="10">
    <source>
        <dbReference type="ARBA" id="ARBA00023204"/>
    </source>
</evidence>
<dbReference type="InterPro" id="IPR000214">
    <property type="entry name" value="Znf_DNA_glyclase/AP_lyase"/>
</dbReference>
<dbReference type="PANTHER" id="PTHR22993:SF9">
    <property type="entry name" value="FORMAMIDOPYRIMIDINE-DNA GLYCOSYLASE"/>
    <property type="match status" value="1"/>
</dbReference>
<dbReference type="SUPFAM" id="SSF46946">
    <property type="entry name" value="S13-like H2TH domain"/>
    <property type="match status" value="1"/>
</dbReference>
<dbReference type="EC" id="4.2.99.18" evidence="15"/>
<dbReference type="Pfam" id="PF01149">
    <property type="entry name" value="Fapy_DNA_glyco"/>
    <property type="match status" value="1"/>
</dbReference>
<dbReference type="InterPro" id="IPR020629">
    <property type="entry name" value="FPG_Glyclase"/>
</dbReference>
<dbReference type="OrthoDB" id="9800855at2"/>
<feature type="binding site" evidence="15">
    <location>
        <position position="91"/>
    </location>
    <ligand>
        <name>DNA</name>
        <dbReference type="ChEBI" id="CHEBI:16991"/>
    </ligand>
</feature>
<dbReference type="SUPFAM" id="SSF57716">
    <property type="entry name" value="Glucocorticoid receptor-like (DNA-binding domain)"/>
    <property type="match status" value="1"/>
</dbReference>
<reference evidence="18 19" key="1">
    <citation type="submission" date="2018-06" db="EMBL/GenBank/DDBJ databases">
        <authorList>
            <consortium name="Pathogen Informatics"/>
            <person name="Doyle S."/>
        </authorList>
    </citation>
    <scope>NUCLEOTIDE SEQUENCE [LARGE SCALE GENOMIC DNA]</scope>
    <source>
        <strain evidence="18 19">NCTC13093</strain>
    </source>
</reference>
<dbReference type="PROSITE" id="PS51066">
    <property type="entry name" value="ZF_FPG_2"/>
    <property type="match status" value="1"/>
</dbReference>
<dbReference type="AlphaFoldDB" id="A0A2X0VHW8"/>
<evidence type="ECO:0000313" key="19">
    <source>
        <dbReference type="Proteomes" id="UP000250086"/>
    </source>
</evidence>
<gene>
    <name evidence="15 18" type="primary">mutM</name>
    <name evidence="15" type="synonym">fpg</name>
    <name evidence="18" type="ORF">NCTC13093_00421</name>
</gene>
<dbReference type="EC" id="3.2.2.23" evidence="15"/>
<dbReference type="SMART" id="SM00898">
    <property type="entry name" value="Fapy_DNA_glyco"/>
    <property type="match status" value="1"/>
</dbReference>
<feature type="binding site" evidence="15">
    <location>
        <position position="110"/>
    </location>
    <ligand>
        <name>DNA</name>
        <dbReference type="ChEBI" id="CHEBI:16991"/>
    </ligand>
</feature>
<evidence type="ECO:0000256" key="8">
    <source>
        <dbReference type="ARBA" id="ARBA00022833"/>
    </source>
</evidence>
<dbReference type="GO" id="GO:0008270">
    <property type="term" value="F:zinc ion binding"/>
    <property type="evidence" value="ECO:0007669"/>
    <property type="project" value="UniProtKB-UniRule"/>
</dbReference>
<protein>
    <recommendedName>
        <fullName evidence="15">Formamidopyrimidine-DNA glycosylase</fullName>
        <shortName evidence="15">Fapy-DNA glycosylase</shortName>
        <ecNumber evidence="15">3.2.2.23</ecNumber>
    </recommendedName>
    <alternativeName>
        <fullName evidence="15">DNA-(apurinic or apyrimidinic site) lyase MutM</fullName>
        <shortName evidence="15">AP lyase MutM</shortName>
        <ecNumber evidence="15">4.2.99.18</ecNumber>
    </alternativeName>
</protein>
<dbReference type="InterPro" id="IPR015886">
    <property type="entry name" value="H2TH_FPG"/>
</dbReference>
<evidence type="ECO:0000256" key="9">
    <source>
        <dbReference type="ARBA" id="ARBA00023125"/>
    </source>
</evidence>
<keyword evidence="6 15" id="KW-0863">Zinc-finger</keyword>
<dbReference type="GO" id="GO:0140078">
    <property type="term" value="F:class I DNA-(apurinic or apyrimidinic site) endonuclease activity"/>
    <property type="evidence" value="ECO:0007669"/>
    <property type="project" value="UniProtKB-EC"/>
</dbReference>
<name>A0A2X0VHW8_9GAMM</name>
<evidence type="ECO:0000256" key="6">
    <source>
        <dbReference type="ARBA" id="ARBA00022771"/>
    </source>
</evidence>
<keyword evidence="11 15" id="KW-0456">Lyase</keyword>
<feature type="domain" description="FPG-type" evidence="16">
    <location>
        <begin position="239"/>
        <end position="273"/>
    </location>
</feature>
<keyword evidence="7 15" id="KW-0378">Hydrolase</keyword>
<evidence type="ECO:0000256" key="12">
    <source>
        <dbReference type="ARBA" id="ARBA00023268"/>
    </source>
</evidence>
<dbReference type="Pfam" id="PF06827">
    <property type="entry name" value="zf-FPG_IleRS"/>
    <property type="match status" value="1"/>
</dbReference>
<feature type="active site" description="Proton donor; for delta-elimination activity" evidence="15">
    <location>
        <position position="263"/>
    </location>
</feature>
<comment type="function">
    <text evidence="15">Involved in base excision repair of DNA damaged by oxidation or by mutagenic agents. Acts as DNA glycosylase that recognizes and removes damaged bases. Has a preference for oxidized purines, such as 7,8-dihydro-8-oxoguanine (8-oxoG). Has AP (apurinic/apyrimidinic) lyase activity and introduces nicks in the DNA strand. Cleaves the DNA backbone by beta-delta elimination to generate a single-strand break at the site of the removed base with both 3'- and 5'-phosphates.</text>
</comment>
<keyword evidence="13 15" id="KW-0326">Glycosidase</keyword>
<evidence type="ECO:0000256" key="1">
    <source>
        <dbReference type="ARBA" id="ARBA00001668"/>
    </source>
</evidence>
<dbReference type="SUPFAM" id="SSF81624">
    <property type="entry name" value="N-terminal domain of MutM-like DNA repair proteins"/>
    <property type="match status" value="1"/>
</dbReference>
<dbReference type="HAMAP" id="MF_00103">
    <property type="entry name" value="Fapy_DNA_glycosyl"/>
    <property type="match status" value="1"/>
</dbReference>
<comment type="catalytic activity">
    <reaction evidence="1 15">
        <text>Hydrolysis of DNA containing ring-opened 7-methylguanine residues, releasing 2,6-diamino-4-hydroxy-5-(N-methyl)formamidopyrimidine.</text>
        <dbReference type="EC" id="3.2.2.23"/>
    </reaction>
</comment>
<keyword evidence="9 15" id="KW-0238">DNA-binding</keyword>
<accession>A0A2X0VHW8</accession>
<evidence type="ECO:0000256" key="5">
    <source>
        <dbReference type="ARBA" id="ARBA00022763"/>
    </source>
</evidence>
<comment type="catalytic activity">
    <reaction evidence="14 15">
        <text>2'-deoxyribonucleotide-(2'-deoxyribose 5'-phosphate)-2'-deoxyribonucleotide-DNA = a 3'-end 2'-deoxyribonucleotide-(2,3-dehydro-2,3-deoxyribose 5'-phosphate)-DNA + a 5'-end 5'-phospho-2'-deoxyribonucleoside-DNA + H(+)</text>
        <dbReference type="Rhea" id="RHEA:66592"/>
        <dbReference type="Rhea" id="RHEA-COMP:13180"/>
        <dbReference type="Rhea" id="RHEA-COMP:16897"/>
        <dbReference type="Rhea" id="RHEA-COMP:17067"/>
        <dbReference type="ChEBI" id="CHEBI:15378"/>
        <dbReference type="ChEBI" id="CHEBI:136412"/>
        <dbReference type="ChEBI" id="CHEBI:157695"/>
        <dbReference type="ChEBI" id="CHEBI:167181"/>
        <dbReference type="EC" id="4.2.99.18"/>
    </reaction>
</comment>
<proteinExistence type="inferred from homology"/>
<comment type="cofactor">
    <cofactor evidence="15">
        <name>Zn(2+)</name>
        <dbReference type="ChEBI" id="CHEBI:29105"/>
    </cofactor>
    <text evidence="15">Binds 1 zinc ion per subunit.</text>
</comment>